<evidence type="ECO:0000256" key="1">
    <source>
        <dbReference type="SAM" id="MobiDB-lite"/>
    </source>
</evidence>
<dbReference type="OrthoDB" id="848707at2759"/>
<evidence type="ECO:0000313" key="3">
    <source>
        <dbReference type="EMBL" id="KAF7841955.1"/>
    </source>
</evidence>
<protein>
    <submittedName>
        <fullName evidence="3">RVT_2 domain-containing protein</fullName>
    </submittedName>
</protein>
<feature type="compositionally biased region" description="Polar residues" evidence="1">
    <location>
        <begin position="311"/>
        <end position="321"/>
    </location>
</feature>
<evidence type="ECO:0000313" key="4">
    <source>
        <dbReference type="Proteomes" id="UP000634136"/>
    </source>
</evidence>
<name>A0A834XCE6_9FABA</name>
<dbReference type="EMBL" id="JAAIUW010000002">
    <property type="protein sequence ID" value="KAF7841955.1"/>
    <property type="molecule type" value="Genomic_DNA"/>
</dbReference>
<reference evidence="3" key="1">
    <citation type="submission" date="2020-09" db="EMBL/GenBank/DDBJ databases">
        <title>Genome-Enabled Discovery of Anthraquinone Biosynthesis in Senna tora.</title>
        <authorList>
            <person name="Kang S.-H."/>
            <person name="Pandey R.P."/>
            <person name="Lee C.-M."/>
            <person name="Sim J.-S."/>
            <person name="Jeong J.-T."/>
            <person name="Choi B.-S."/>
            <person name="Jung M."/>
            <person name="Ginzburg D."/>
            <person name="Zhao K."/>
            <person name="Won S.Y."/>
            <person name="Oh T.-J."/>
            <person name="Yu Y."/>
            <person name="Kim N.-H."/>
            <person name="Lee O.R."/>
            <person name="Lee T.-H."/>
            <person name="Bashyal P."/>
            <person name="Kim T.-S."/>
            <person name="Lee W.-H."/>
            <person name="Kawkins C."/>
            <person name="Kim C.-K."/>
            <person name="Kim J.S."/>
            <person name="Ahn B.O."/>
            <person name="Rhee S.Y."/>
            <person name="Sohng J.K."/>
        </authorList>
    </citation>
    <scope>NUCLEOTIDE SEQUENCE</scope>
    <source>
        <tissue evidence="3">Leaf</tissue>
    </source>
</reference>
<evidence type="ECO:0000259" key="2">
    <source>
        <dbReference type="Pfam" id="PF20167"/>
    </source>
</evidence>
<feature type="compositionally biased region" description="Polar residues" evidence="1">
    <location>
        <begin position="359"/>
        <end position="372"/>
    </location>
</feature>
<dbReference type="Proteomes" id="UP000634136">
    <property type="component" value="Unassembled WGS sequence"/>
</dbReference>
<sequence>MTLNSHIRFVPHYLSIVLISGSHSLFHLLSPSTMSSMPKPKRKTSKGSLAEGSKRLKVEKPKIFEDEVAPKRFAELFDRGITTLREERVYPVLVREFHANLSLDPETLEGKILLHGKKMKLNPGVLSHLISVPSEGIQLYSTRGEIEFESYGKSGFIWELTGKHCQVLDPSKLSPNDRILLHLVNQVVIPKLNKSNPATHLENFYMWCISKLRLLDLPFIILRHMTVALKQKGELPYKMVITKIAQYMGIDLSSYEFEIAKAQANYDLRLQLNMGYLKVGNEWVRKKEETITPKPPKIKTCASSRPRLTRATKSAQLSPTPQKHPRDSKSKEPLEEPIIEVSEEEGSSNEMGLPKVETALSNAASSQRSTPMVVNKKKIHLSIGANSSSGS</sequence>
<gene>
    <name evidence="3" type="ORF">G2W53_004253</name>
</gene>
<feature type="compositionally biased region" description="Basic and acidic residues" evidence="1">
    <location>
        <begin position="324"/>
        <end position="334"/>
    </location>
</feature>
<dbReference type="Pfam" id="PF20167">
    <property type="entry name" value="Transposase_32"/>
    <property type="match status" value="1"/>
</dbReference>
<dbReference type="InterPro" id="IPR046796">
    <property type="entry name" value="Transposase_32_dom"/>
</dbReference>
<feature type="region of interest" description="Disordered" evidence="1">
    <location>
        <begin position="288"/>
        <end position="373"/>
    </location>
</feature>
<accession>A0A834XCE6</accession>
<proteinExistence type="predicted"/>
<comment type="caution">
    <text evidence="3">The sequence shown here is derived from an EMBL/GenBank/DDBJ whole genome shotgun (WGS) entry which is preliminary data.</text>
</comment>
<organism evidence="3 4">
    <name type="scientific">Senna tora</name>
    <dbReference type="NCBI Taxonomy" id="362788"/>
    <lineage>
        <taxon>Eukaryota</taxon>
        <taxon>Viridiplantae</taxon>
        <taxon>Streptophyta</taxon>
        <taxon>Embryophyta</taxon>
        <taxon>Tracheophyta</taxon>
        <taxon>Spermatophyta</taxon>
        <taxon>Magnoliopsida</taxon>
        <taxon>eudicotyledons</taxon>
        <taxon>Gunneridae</taxon>
        <taxon>Pentapetalae</taxon>
        <taxon>rosids</taxon>
        <taxon>fabids</taxon>
        <taxon>Fabales</taxon>
        <taxon>Fabaceae</taxon>
        <taxon>Caesalpinioideae</taxon>
        <taxon>Cassia clade</taxon>
        <taxon>Senna</taxon>
    </lineage>
</organism>
<dbReference type="AlphaFoldDB" id="A0A834XCE6"/>
<feature type="region of interest" description="Disordered" evidence="1">
    <location>
        <begin position="33"/>
        <end position="52"/>
    </location>
</feature>
<feature type="domain" description="Putative plant transposon protein" evidence="2">
    <location>
        <begin position="83"/>
        <end position="251"/>
    </location>
</feature>
<keyword evidence="4" id="KW-1185">Reference proteome</keyword>
<feature type="compositionally biased region" description="Acidic residues" evidence="1">
    <location>
        <begin position="335"/>
        <end position="347"/>
    </location>
</feature>